<dbReference type="Pfam" id="PF15410">
    <property type="entry name" value="PH_9"/>
    <property type="match status" value="1"/>
</dbReference>
<dbReference type="OrthoDB" id="2157641at2759"/>
<evidence type="ECO:0000313" key="10">
    <source>
        <dbReference type="Proteomes" id="UP000759131"/>
    </source>
</evidence>
<dbReference type="InterPro" id="IPR011993">
    <property type="entry name" value="PH-like_dom_sf"/>
</dbReference>
<keyword evidence="10" id="KW-1185">Reference proteome</keyword>
<feature type="compositionally biased region" description="Polar residues" evidence="6">
    <location>
        <begin position="52"/>
        <end position="66"/>
    </location>
</feature>
<dbReference type="CDD" id="cd13295">
    <property type="entry name" value="PH_EFA6"/>
    <property type="match status" value="1"/>
</dbReference>
<evidence type="ECO:0000313" key="9">
    <source>
        <dbReference type="EMBL" id="CAD7626269.1"/>
    </source>
</evidence>
<dbReference type="CDD" id="cd00171">
    <property type="entry name" value="Sec7"/>
    <property type="match status" value="1"/>
</dbReference>
<feature type="region of interest" description="Disordered" evidence="6">
    <location>
        <begin position="258"/>
        <end position="295"/>
    </location>
</feature>
<dbReference type="SMART" id="SM00233">
    <property type="entry name" value="PH"/>
    <property type="match status" value="1"/>
</dbReference>
<dbReference type="PRINTS" id="PR00683">
    <property type="entry name" value="SPECTRINPH"/>
</dbReference>
<dbReference type="SUPFAM" id="SSF50729">
    <property type="entry name" value="PH domain-like"/>
    <property type="match status" value="1"/>
</dbReference>
<dbReference type="EMBL" id="CAJPIZ010003709">
    <property type="protein sequence ID" value="CAG2106699.1"/>
    <property type="molecule type" value="Genomic_DNA"/>
</dbReference>
<evidence type="ECO:0000256" key="2">
    <source>
        <dbReference type="ARBA" id="ARBA00022475"/>
    </source>
</evidence>
<evidence type="ECO:0000256" key="5">
    <source>
        <dbReference type="SAM" id="Coils"/>
    </source>
</evidence>
<dbReference type="Proteomes" id="UP000759131">
    <property type="component" value="Unassembled WGS sequence"/>
</dbReference>
<dbReference type="GO" id="GO:0005886">
    <property type="term" value="C:plasma membrane"/>
    <property type="evidence" value="ECO:0007669"/>
    <property type="project" value="UniProtKB-SubCell"/>
</dbReference>
<dbReference type="PROSITE" id="PS50190">
    <property type="entry name" value="SEC7"/>
    <property type="match status" value="1"/>
</dbReference>
<proteinExistence type="predicted"/>
<dbReference type="Pfam" id="PF01369">
    <property type="entry name" value="Sec7"/>
    <property type="match status" value="1"/>
</dbReference>
<dbReference type="PROSITE" id="PS50003">
    <property type="entry name" value="PH_DOMAIN"/>
    <property type="match status" value="1"/>
</dbReference>
<reference evidence="9" key="1">
    <citation type="submission" date="2020-11" db="EMBL/GenBank/DDBJ databases">
        <authorList>
            <person name="Tran Van P."/>
        </authorList>
    </citation>
    <scope>NUCLEOTIDE SEQUENCE</scope>
</reference>
<evidence type="ECO:0008006" key="11">
    <source>
        <dbReference type="Google" id="ProtNLM"/>
    </source>
</evidence>
<dbReference type="SMART" id="SM00222">
    <property type="entry name" value="Sec7"/>
    <property type="match status" value="1"/>
</dbReference>
<dbReference type="AlphaFoldDB" id="A0A7R9KQK1"/>
<feature type="region of interest" description="Disordered" evidence="6">
    <location>
        <begin position="52"/>
        <end position="98"/>
    </location>
</feature>
<evidence type="ECO:0000256" key="3">
    <source>
        <dbReference type="ARBA" id="ARBA00022658"/>
    </source>
</evidence>
<dbReference type="Gene3D" id="1.10.1000.11">
    <property type="entry name" value="Arf Nucleotide-binding Site Opener,domain 2"/>
    <property type="match status" value="1"/>
</dbReference>
<dbReference type="SUPFAM" id="SSF48425">
    <property type="entry name" value="Sec7 domain"/>
    <property type="match status" value="1"/>
</dbReference>
<dbReference type="InterPro" id="IPR023394">
    <property type="entry name" value="Sec7_C_sf"/>
</dbReference>
<evidence type="ECO:0000256" key="4">
    <source>
        <dbReference type="ARBA" id="ARBA00023136"/>
    </source>
</evidence>
<dbReference type="InterPro" id="IPR000904">
    <property type="entry name" value="Sec7_dom"/>
</dbReference>
<accession>A0A7R9KQK1</accession>
<evidence type="ECO:0000256" key="1">
    <source>
        <dbReference type="ARBA" id="ARBA00004236"/>
    </source>
</evidence>
<dbReference type="GO" id="GO:0032012">
    <property type="term" value="P:regulation of ARF protein signal transduction"/>
    <property type="evidence" value="ECO:0007669"/>
    <property type="project" value="InterPro"/>
</dbReference>
<evidence type="ECO:0000259" key="7">
    <source>
        <dbReference type="PROSITE" id="PS50003"/>
    </source>
</evidence>
<dbReference type="EMBL" id="OC858284">
    <property type="protein sequence ID" value="CAD7626269.1"/>
    <property type="molecule type" value="Genomic_DNA"/>
</dbReference>
<dbReference type="FunFam" id="2.30.29.30:FF:000267">
    <property type="entry name" value="PH and SEC7 domain-containing protein 4"/>
    <property type="match status" value="1"/>
</dbReference>
<feature type="region of interest" description="Disordered" evidence="6">
    <location>
        <begin position="165"/>
        <end position="218"/>
    </location>
</feature>
<feature type="domain" description="SEC7" evidence="8">
    <location>
        <begin position="334"/>
        <end position="534"/>
    </location>
</feature>
<keyword evidence="3" id="KW-0344">Guanine-nucleotide releasing factor</keyword>
<dbReference type="InterPro" id="IPR041681">
    <property type="entry name" value="PH_9"/>
</dbReference>
<organism evidence="9">
    <name type="scientific">Medioppia subpectinata</name>
    <dbReference type="NCBI Taxonomy" id="1979941"/>
    <lineage>
        <taxon>Eukaryota</taxon>
        <taxon>Metazoa</taxon>
        <taxon>Ecdysozoa</taxon>
        <taxon>Arthropoda</taxon>
        <taxon>Chelicerata</taxon>
        <taxon>Arachnida</taxon>
        <taxon>Acari</taxon>
        <taxon>Acariformes</taxon>
        <taxon>Sarcoptiformes</taxon>
        <taxon>Oribatida</taxon>
        <taxon>Brachypylina</taxon>
        <taxon>Oppioidea</taxon>
        <taxon>Oppiidae</taxon>
        <taxon>Medioppia</taxon>
    </lineage>
</organism>
<dbReference type="PANTHER" id="PTHR10663">
    <property type="entry name" value="GUANYL-NUCLEOTIDE EXCHANGE FACTOR"/>
    <property type="match status" value="1"/>
</dbReference>
<protein>
    <recommendedName>
        <fullName evidence="11">PH and SEC7 domain-containing protein</fullName>
    </recommendedName>
</protein>
<feature type="region of interest" description="Disordered" evidence="6">
    <location>
        <begin position="352"/>
        <end position="382"/>
    </location>
</feature>
<evidence type="ECO:0000256" key="6">
    <source>
        <dbReference type="SAM" id="MobiDB-lite"/>
    </source>
</evidence>
<dbReference type="Gene3D" id="2.30.29.30">
    <property type="entry name" value="Pleckstrin-homology domain (PH domain)/Phosphotyrosine-binding domain (PTB)"/>
    <property type="match status" value="1"/>
</dbReference>
<dbReference type="GO" id="GO:0005543">
    <property type="term" value="F:phospholipid binding"/>
    <property type="evidence" value="ECO:0007669"/>
    <property type="project" value="InterPro"/>
</dbReference>
<dbReference type="InterPro" id="IPR001849">
    <property type="entry name" value="PH_domain"/>
</dbReference>
<feature type="non-terminal residue" evidence="9">
    <location>
        <position position="1"/>
    </location>
</feature>
<dbReference type="InterPro" id="IPR001605">
    <property type="entry name" value="PH_dom-spectrin-type"/>
</dbReference>
<dbReference type="InterPro" id="IPR035999">
    <property type="entry name" value="Sec7_dom_sf"/>
</dbReference>
<sequence>MSSMAKHQDWFMMTGDLIINLTNIKSGDMGYHKRNQLRLKSTPNLIHSSHIQKQFNSEPNSPSNTDHFADAINDHNHRNNGFEHKETQTNGQLNPNNVHKNDFNYLNDKNEAMNEFVAKRQMSLPLVRFSKSDDQLTSEDITVVDINCSDDCCSHSMDTILNGKHSDESSDHKNWTNSDDWSPDNDHHFINDDEEELLTNSTSNKSSPDDSRSLTISSAAISPTKTLTTMNTIEQTESSMSENYSLMSSLSCQTLDQNRNKSSFKTHNNQSMSLSSSLSDDSTTPSTSPEDQVMRNNFDDFGLSYDELKCVNDFNAITDVTDNRDSKAVVNRPTVQPSVPKRTQLVDNRLAAVSAQSQPVNGSDEESSDTESHYSPPKGVDTPSAVRLAKRLFNLEGFKKSDVSRHLSKNNEFSRVVAEEYLKYFDFSDQTLDLALRKFLSRFSLIGETQERERVLVHFSKRFYDYNPNGPYKSNDSIHTLTCALMLLNTDLHGENVGRRMTCNEFVHNLSGMNDGYDFPRDVLRLLYQAIKDTPLEWNADESSETHTIDRNGVDLMATNLSQHISIIGHNPFLEVPNPNCATEYKKGYVMRKSCYESNGKKTPVGKRGWKMFYATLRDLILYLHKDEQGFRKNQLYESLTHSIRVHHALASNASDYTKKQFVFRLLTADHSEYLFQTSDSRELQIWIDTINTVSASLSSPALPEAVGSDIKKFQKPLLPVSHTKLNLREQLVDQEKRVELLETQLDQHLSKALQKKASKRQMSEFAEKENYLQYELKRYRVYVSALKWKVSQLNLLNNLTPLLNSSSAPPLLSVAIGEESDDDSNDIPVITTVKKSYSTD</sequence>
<keyword evidence="4" id="KW-0472">Membrane</keyword>
<feature type="compositionally biased region" description="Basic and acidic residues" evidence="6">
    <location>
        <begin position="67"/>
        <end position="87"/>
    </location>
</feature>
<evidence type="ECO:0000259" key="8">
    <source>
        <dbReference type="PROSITE" id="PS50190"/>
    </source>
</evidence>
<feature type="compositionally biased region" description="Low complexity" evidence="6">
    <location>
        <begin position="273"/>
        <end position="289"/>
    </location>
</feature>
<dbReference type="GO" id="GO:0005085">
    <property type="term" value="F:guanyl-nucleotide exchange factor activity"/>
    <property type="evidence" value="ECO:0007669"/>
    <property type="project" value="UniProtKB-KW"/>
</dbReference>
<name>A0A7R9KQK1_9ACAR</name>
<feature type="compositionally biased region" description="Polar residues" evidence="6">
    <location>
        <begin position="258"/>
        <end position="272"/>
    </location>
</feature>
<dbReference type="PANTHER" id="PTHR10663:SF376">
    <property type="entry name" value="PH AND SEC7 DOMAIN-CONTAINING PROTEIN"/>
    <property type="match status" value="1"/>
</dbReference>
<feature type="compositionally biased region" description="Polar residues" evidence="6">
    <location>
        <begin position="88"/>
        <end position="98"/>
    </location>
</feature>
<feature type="coiled-coil region" evidence="5">
    <location>
        <begin position="725"/>
        <end position="752"/>
    </location>
</feature>
<keyword evidence="2" id="KW-1003">Cell membrane</keyword>
<feature type="domain" description="PH" evidence="7">
    <location>
        <begin position="583"/>
        <end position="696"/>
    </location>
</feature>
<gene>
    <name evidence="9" type="ORF">OSB1V03_LOCUS6702</name>
</gene>
<comment type="subcellular location">
    <subcellularLocation>
        <location evidence="1">Cell membrane</location>
    </subcellularLocation>
</comment>
<feature type="compositionally biased region" description="Basic and acidic residues" evidence="6">
    <location>
        <begin position="165"/>
        <end position="174"/>
    </location>
</feature>
<keyword evidence="5" id="KW-0175">Coiled coil</keyword>